<protein>
    <submittedName>
        <fullName evidence="2">Uncharacterized protein</fullName>
    </submittedName>
</protein>
<reference evidence="2 3" key="1">
    <citation type="submission" date="2018-02" db="EMBL/GenBank/DDBJ databases">
        <authorList>
            <person name="Moore K."/>
            <person name="Momper L."/>
        </authorList>
    </citation>
    <scope>NUCLEOTIDE SEQUENCE [LARGE SCALE GENOMIC DNA]</scope>
    <source>
        <strain evidence="2 3">CCALA 015</strain>
    </source>
</reference>
<keyword evidence="1" id="KW-0812">Transmembrane</keyword>
<dbReference type="Proteomes" id="UP000238218">
    <property type="component" value="Unassembled WGS sequence"/>
</dbReference>
<dbReference type="RefSeq" id="WP_106220560.1">
    <property type="nucleotide sequence ID" value="NZ_PVWP01000004.1"/>
</dbReference>
<gene>
    <name evidence="2" type="ORF">C7B81_06935</name>
</gene>
<keyword evidence="3" id="KW-1185">Reference proteome</keyword>
<sequence>MPWWLDLALLALAVALWQKAGNTPDDVWSVFQKFLSFVAVVVVLLGGRQLLLEILALALTFWLPSASRFDGGPLNSEVARSGEAPRGWRLRG</sequence>
<evidence type="ECO:0000313" key="2">
    <source>
        <dbReference type="EMBL" id="PSB37840.1"/>
    </source>
</evidence>
<feature type="transmembrane region" description="Helical" evidence="1">
    <location>
        <begin position="38"/>
        <end position="63"/>
    </location>
</feature>
<organism evidence="2 3">
    <name type="scientific">Aphanothece cf. minutissima CCALA 015</name>
    <dbReference type="NCBI Taxonomy" id="2107695"/>
    <lineage>
        <taxon>Bacteria</taxon>
        <taxon>Bacillati</taxon>
        <taxon>Cyanobacteriota</taxon>
        <taxon>Cyanophyceae</taxon>
        <taxon>Oscillatoriophycideae</taxon>
        <taxon>Chroococcales</taxon>
        <taxon>Aphanothecaceae</taxon>
        <taxon>Aphanothece</taxon>
    </lineage>
</organism>
<dbReference type="EMBL" id="PVWP01000004">
    <property type="protein sequence ID" value="PSB37840.1"/>
    <property type="molecule type" value="Genomic_DNA"/>
</dbReference>
<evidence type="ECO:0000256" key="1">
    <source>
        <dbReference type="SAM" id="Phobius"/>
    </source>
</evidence>
<name>A0ABX5F8B4_9CHRO</name>
<reference evidence="2 3" key="2">
    <citation type="submission" date="2018-03" db="EMBL/GenBank/DDBJ databases">
        <title>The ancient ancestry and fast evolution of plastids.</title>
        <authorList>
            <person name="Moore K.R."/>
            <person name="Magnabosco C."/>
            <person name="Momper L."/>
            <person name="Gold D.A."/>
            <person name="Bosak T."/>
            <person name="Fournier G.P."/>
        </authorList>
    </citation>
    <scope>NUCLEOTIDE SEQUENCE [LARGE SCALE GENOMIC DNA]</scope>
    <source>
        <strain evidence="2 3">CCALA 015</strain>
    </source>
</reference>
<comment type="caution">
    <text evidence="2">The sequence shown here is derived from an EMBL/GenBank/DDBJ whole genome shotgun (WGS) entry which is preliminary data.</text>
</comment>
<proteinExistence type="predicted"/>
<evidence type="ECO:0000313" key="3">
    <source>
        <dbReference type="Proteomes" id="UP000238218"/>
    </source>
</evidence>
<keyword evidence="1" id="KW-1133">Transmembrane helix</keyword>
<keyword evidence="1" id="KW-0472">Membrane</keyword>
<accession>A0ABX5F8B4</accession>